<proteinExistence type="predicted"/>
<evidence type="ECO:0000313" key="4">
    <source>
        <dbReference type="Proteomes" id="UP000824469"/>
    </source>
</evidence>
<feature type="region of interest" description="Disordered" evidence="1">
    <location>
        <begin position="286"/>
        <end position="355"/>
    </location>
</feature>
<dbReference type="InterPro" id="IPR005162">
    <property type="entry name" value="Retrotrans_gag_dom"/>
</dbReference>
<feature type="domain" description="Retrotransposon gag" evidence="2">
    <location>
        <begin position="160"/>
        <end position="256"/>
    </location>
</feature>
<reference evidence="3 4" key="1">
    <citation type="journal article" date="2021" name="Nat. Plants">
        <title>The Taxus genome provides insights into paclitaxel biosynthesis.</title>
        <authorList>
            <person name="Xiong X."/>
            <person name="Gou J."/>
            <person name="Liao Q."/>
            <person name="Li Y."/>
            <person name="Zhou Q."/>
            <person name="Bi G."/>
            <person name="Li C."/>
            <person name="Du R."/>
            <person name="Wang X."/>
            <person name="Sun T."/>
            <person name="Guo L."/>
            <person name="Liang H."/>
            <person name="Lu P."/>
            <person name="Wu Y."/>
            <person name="Zhang Z."/>
            <person name="Ro D.K."/>
            <person name="Shang Y."/>
            <person name="Huang S."/>
            <person name="Yan J."/>
        </authorList>
    </citation>
    <scope>NUCLEOTIDE SEQUENCE [LARGE SCALE GENOMIC DNA]</scope>
    <source>
        <strain evidence="3">Ta-2019</strain>
    </source>
</reference>
<gene>
    <name evidence="3" type="ORF">KI387_041270</name>
</gene>
<feature type="region of interest" description="Disordered" evidence="1">
    <location>
        <begin position="1"/>
        <end position="60"/>
    </location>
</feature>
<feature type="compositionally biased region" description="Low complexity" evidence="1">
    <location>
        <begin position="323"/>
        <end position="339"/>
    </location>
</feature>
<name>A0AA38C2I3_TAXCH</name>
<dbReference type="Proteomes" id="UP000824469">
    <property type="component" value="Unassembled WGS sequence"/>
</dbReference>
<organism evidence="3 4">
    <name type="scientific">Taxus chinensis</name>
    <name type="common">Chinese yew</name>
    <name type="synonym">Taxus wallichiana var. chinensis</name>
    <dbReference type="NCBI Taxonomy" id="29808"/>
    <lineage>
        <taxon>Eukaryota</taxon>
        <taxon>Viridiplantae</taxon>
        <taxon>Streptophyta</taxon>
        <taxon>Embryophyta</taxon>
        <taxon>Tracheophyta</taxon>
        <taxon>Spermatophyta</taxon>
        <taxon>Pinopsida</taxon>
        <taxon>Pinidae</taxon>
        <taxon>Conifers II</taxon>
        <taxon>Cupressales</taxon>
        <taxon>Taxaceae</taxon>
        <taxon>Taxus</taxon>
    </lineage>
</organism>
<keyword evidence="4" id="KW-1185">Reference proteome</keyword>
<protein>
    <recommendedName>
        <fullName evidence="2">Retrotransposon gag domain-containing protein</fullName>
    </recommendedName>
</protein>
<dbReference type="OMA" id="WRTLAND"/>
<dbReference type="PANTHER" id="PTHR33223">
    <property type="entry name" value="CCHC-TYPE DOMAIN-CONTAINING PROTEIN"/>
    <property type="match status" value="1"/>
</dbReference>
<feature type="compositionally biased region" description="Polar residues" evidence="1">
    <location>
        <begin position="36"/>
        <end position="57"/>
    </location>
</feature>
<evidence type="ECO:0000259" key="2">
    <source>
        <dbReference type="Pfam" id="PF03732"/>
    </source>
</evidence>
<dbReference type="Pfam" id="PF03732">
    <property type="entry name" value="Retrotrans_gag"/>
    <property type="match status" value="1"/>
</dbReference>
<feature type="compositionally biased region" description="Basic and acidic residues" evidence="1">
    <location>
        <begin position="344"/>
        <end position="355"/>
    </location>
</feature>
<feature type="compositionally biased region" description="Basic and acidic residues" evidence="1">
    <location>
        <begin position="1"/>
        <end position="23"/>
    </location>
</feature>
<evidence type="ECO:0000313" key="3">
    <source>
        <dbReference type="EMBL" id="KAH9293526.1"/>
    </source>
</evidence>
<sequence>MTGSGDEHVDNRGRGEGRVGGDKNRHKSKSRGEALDSSNEQVNSRIQELEQQANTRFSELEEKVHSMEATISELTERLEESLMSQTRLHDEVTLCRSAVLAVAKTSPSSSSSGSKLPKVKEPESYDGARDDQLLENFFWDVGEYLAGLGGLSDAQEVRAAARYLTGTAKVWWRTLANDIAAGRSTKKVDSWEDLKKALRDQFRPGNAAWLARIKLSQLKQTGKMRDYIKSFQSLMLEIHDMSEADKLFQFTNGLQPWAKVELRRHDVSEVSEAIVVADRLLDFREETSSKNTQNPNASKGKSVDKGQSKSSVKPQGGNKGGKTTQESSEGSQKSSNNSKKVARSHKEENRVERLSRRNVGHVVKLTTTEIVRSDRGCQQFIRRNRMNRMSSTFACSGA</sequence>
<dbReference type="EMBL" id="JAHRHJ020001033">
    <property type="protein sequence ID" value="KAH9293526.1"/>
    <property type="molecule type" value="Genomic_DNA"/>
</dbReference>
<evidence type="ECO:0000256" key="1">
    <source>
        <dbReference type="SAM" id="MobiDB-lite"/>
    </source>
</evidence>
<feature type="region of interest" description="Disordered" evidence="1">
    <location>
        <begin position="105"/>
        <end position="124"/>
    </location>
</feature>
<dbReference type="PANTHER" id="PTHR33223:SF6">
    <property type="entry name" value="CCHC-TYPE DOMAIN-CONTAINING PROTEIN"/>
    <property type="match status" value="1"/>
</dbReference>
<dbReference type="AlphaFoldDB" id="A0AA38C2I3"/>
<feature type="compositionally biased region" description="Polar residues" evidence="1">
    <location>
        <begin position="289"/>
        <end position="299"/>
    </location>
</feature>
<comment type="caution">
    <text evidence="3">The sequence shown here is derived from an EMBL/GenBank/DDBJ whole genome shotgun (WGS) entry which is preliminary data.</text>
</comment>
<accession>A0AA38C2I3</accession>